<sequence>MGSRRRLDHSDAFDQHSDSTTPKILLLSPEQLMFDYTNGIFLNGMFDKGMGSGRCLSSASPISAAERQQLWGSSMHHSFDDRPSASSEDLFASCNDIDNAIALFYNCTCFCRLKKN</sequence>
<evidence type="ECO:0000313" key="2">
    <source>
        <dbReference type="Proteomes" id="UP000230233"/>
    </source>
</evidence>
<evidence type="ECO:0000313" key="1">
    <source>
        <dbReference type="EMBL" id="PIC50001.1"/>
    </source>
</evidence>
<gene>
    <name evidence="1" type="primary">Cnig_chr_I.g1074</name>
    <name evidence="1" type="ORF">B9Z55_001074</name>
</gene>
<dbReference type="STRING" id="1611254.A0A2G5VE90"/>
<dbReference type="AlphaFoldDB" id="A0A2G5VE90"/>
<name>A0A2G5VE90_9PELO</name>
<proteinExistence type="predicted"/>
<accession>A0A2G5VE90</accession>
<keyword evidence="2" id="KW-1185">Reference proteome</keyword>
<comment type="caution">
    <text evidence="1">The sequence shown here is derived from an EMBL/GenBank/DDBJ whole genome shotgun (WGS) entry which is preliminary data.</text>
</comment>
<dbReference type="Proteomes" id="UP000230233">
    <property type="component" value="Chromosome I"/>
</dbReference>
<reference evidence="2" key="1">
    <citation type="submission" date="2017-10" db="EMBL/GenBank/DDBJ databases">
        <title>Rapid genome shrinkage in a self-fertile nematode reveals novel sperm competition proteins.</title>
        <authorList>
            <person name="Yin D."/>
            <person name="Schwarz E.M."/>
            <person name="Thomas C.G."/>
            <person name="Felde R.L."/>
            <person name="Korf I.F."/>
            <person name="Cutter A.D."/>
            <person name="Schartner C.M."/>
            <person name="Ralston E.J."/>
            <person name="Meyer B.J."/>
            <person name="Haag E.S."/>
        </authorList>
    </citation>
    <scope>NUCLEOTIDE SEQUENCE [LARGE SCALE GENOMIC DNA]</scope>
    <source>
        <strain evidence="2">JU1422</strain>
    </source>
</reference>
<dbReference type="EMBL" id="PDUG01000001">
    <property type="protein sequence ID" value="PIC50001.1"/>
    <property type="molecule type" value="Genomic_DNA"/>
</dbReference>
<protein>
    <submittedName>
        <fullName evidence="1">Uncharacterized protein</fullName>
    </submittedName>
</protein>
<dbReference type="OrthoDB" id="5870716at2759"/>
<organism evidence="1 2">
    <name type="scientific">Caenorhabditis nigoni</name>
    <dbReference type="NCBI Taxonomy" id="1611254"/>
    <lineage>
        <taxon>Eukaryota</taxon>
        <taxon>Metazoa</taxon>
        <taxon>Ecdysozoa</taxon>
        <taxon>Nematoda</taxon>
        <taxon>Chromadorea</taxon>
        <taxon>Rhabditida</taxon>
        <taxon>Rhabditina</taxon>
        <taxon>Rhabditomorpha</taxon>
        <taxon>Rhabditoidea</taxon>
        <taxon>Rhabditidae</taxon>
        <taxon>Peloderinae</taxon>
        <taxon>Caenorhabditis</taxon>
    </lineage>
</organism>